<gene>
    <name evidence="6" type="ORF">DXT89_12685</name>
</gene>
<comment type="similarity">
    <text evidence="1">Belongs to the LysR transcriptional regulatory family.</text>
</comment>
<evidence type="ECO:0000256" key="1">
    <source>
        <dbReference type="ARBA" id="ARBA00009437"/>
    </source>
</evidence>
<keyword evidence="2" id="KW-0805">Transcription regulation</keyword>
<name>A0A368NT60_AGRVI</name>
<feature type="domain" description="HTH lysR-type" evidence="5">
    <location>
        <begin position="7"/>
        <end position="64"/>
    </location>
</feature>
<proteinExistence type="inferred from homology"/>
<protein>
    <submittedName>
        <fullName evidence="6">LysR family transcriptional regulator</fullName>
    </submittedName>
</protein>
<dbReference type="InterPro" id="IPR000847">
    <property type="entry name" value="LysR_HTH_N"/>
</dbReference>
<evidence type="ECO:0000259" key="5">
    <source>
        <dbReference type="PROSITE" id="PS50931"/>
    </source>
</evidence>
<dbReference type="SUPFAM" id="SSF46785">
    <property type="entry name" value="Winged helix' DNA-binding domain"/>
    <property type="match status" value="1"/>
</dbReference>
<dbReference type="GO" id="GO:0003700">
    <property type="term" value="F:DNA-binding transcription factor activity"/>
    <property type="evidence" value="ECO:0007669"/>
    <property type="project" value="InterPro"/>
</dbReference>
<sequence>MWRNAQVNWDDYRCFLTLAKTGSFSRAARLLHVDHTTVGRRVAALEVDLGIKLVERLAREVRLTAEGHELATLGLPFEEAMASVERAAAGGGAALAGPVHISAPPGLASLLLAPKLVSLHRQYPEIEITMSSDKDFANLNRREADIALRLSRPLSNGLVTRKLRDIPFFFFASHTYDIAEDDWEFITYLQADDILPQQSWLMQHIGSRTIALRCSDAASQVQAAAAGLGVALLPDYLGYTDVRLRKCPSQLTPPRRELWMVVHDDIRHAPRVRVVLDFLIGMLAVTPNLELPHASEA</sequence>
<dbReference type="AlphaFoldDB" id="A0A368NT60"/>
<reference evidence="6 7" key="1">
    <citation type="submission" date="2018-08" db="EMBL/GenBank/DDBJ databases">
        <title>Genome sequencing of Agrobacterium vitis strain ICMP 10754.</title>
        <authorList>
            <person name="Visnovsky S.B."/>
            <person name="Pitman A.R."/>
        </authorList>
    </citation>
    <scope>NUCLEOTIDE SEQUENCE [LARGE SCALE GENOMIC DNA]</scope>
    <source>
        <strain evidence="6 7">ICMP 10754</strain>
    </source>
</reference>
<organism evidence="6 7">
    <name type="scientific">Agrobacterium vitis</name>
    <name type="common">Rhizobium vitis</name>
    <dbReference type="NCBI Taxonomy" id="373"/>
    <lineage>
        <taxon>Bacteria</taxon>
        <taxon>Pseudomonadati</taxon>
        <taxon>Pseudomonadota</taxon>
        <taxon>Alphaproteobacteria</taxon>
        <taxon>Hyphomicrobiales</taxon>
        <taxon>Rhizobiaceae</taxon>
        <taxon>Rhizobium/Agrobacterium group</taxon>
        <taxon>Agrobacterium</taxon>
    </lineage>
</organism>
<dbReference type="Pfam" id="PF00126">
    <property type="entry name" value="HTH_1"/>
    <property type="match status" value="1"/>
</dbReference>
<dbReference type="EMBL" id="QUSG01000006">
    <property type="protein sequence ID" value="KAA3526817.1"/>
    <property type="molecule type" value="Genomic_DNA"/>
</dbReference>
<dbReference type="GO" id="GO:0043565">
    <property type="term" value="F:sequence-specific DNA binding"/>
    <property type="evidence" value="ECO:0007669"/>
    <property type="project" value="TreeGrafter"/>
</dbReference>
<evidence type="ECO:0000256" key="3">
    <source>
        <dbReference type="ARBA" id="ARBA00023125"/>
    </source>
</evidence>
<dbReference type="Gene3D" id="3.40.190.290">
    <property type="match status" value="1"/>
</dbReference>
<dbReference type="PANTHER" id="PTHR30537:SF3">
    <property type="entry name" value="TRANSCRIPTIONAL REGULATORY PROTEIN"/>
    <property type="match status" value="1"/>
</dbReference>
<dbReference type="PANTHER" id="PTHR30537">
    <property type="entry name" value="HTH-TYPE TRANSCRIPTIONAL REGULATOR"/>
    <property type="match status" value="1"/>
</dbReference>
<dbReference type="SUPFAM" id="SSF53850">
    <property type="entry name" value="Periplasmic binding protein-like II"/>
    <property type="match status" value="1"/>
</dbReference>
<dbReference type="InterPro" id="IPR005119">
    <property type="entry name" value="LysR_subst-bd"/>
</dbReference>
<comment type="caution">
    <text evidence="6">The sequence shown here is derived from an EMBL/GenBank/DDBJ whole genome shotgun (WGS) entry which is preliminary data.</text>
</comment>
<accession>A0A368NT60</accession>
<dbReference type="InterPro" id="IPR058163">
    <property type="entry name" value="LysR-type_TF_proteobact-type"/>
</dbReference>
<dbReference type="Proteomes" id="UP000436911">
    <property type="component" value="Unassembled WGS sequence"/>
</dbReference>
<evidence type="ECO:0000256" key="2">
    <source>
        <dbReference type="ARBA" id="ARBA00023015"/>
    </source>
</evidence>
<dbReference type="PROSITE" id="PS50931">
    <property type="entry name" value="HTH_LYSR"/>
    <property type="match status" value="1"/>
</dbReference>
<keyword evidence="4" id="KW-0804">Transcription</keyword>
<evidence type="ECO:0000313" key="6">
    <source>
        <dbReference type="EMBL" id="KAA3526817.1"/>
    </source>
</evidence>
<keyword evidence="3" id="KW-0238">DNA-binding</keyword>
<evidence type="ECO:0000256" key="4">
    <source>
        <dbReference type="ARBA" id="ARBA00023163"/>
    </source>
</evidence>
<dbReference type="Pfam" id="PF03466">
    <property type="entry name" value="LysR_substrate"/>
    <property type="match status" value="1"/>
</dbReference>
<evidence type="ECO:0000313" key="7">
    <source>
        <dbReference type="Proteomes" id="UP000436911"/>
    </source>
</evidence>
<dbReference type="InterPro" id="IPR036390">
    <property type="entry name" value="WH_DNA-bd_sf"/>
</dbReference>
<dbReference type="Gene3D" id="1.10.10.10">
    <property type="entry name" value="Winged helix-like DNA-binding domain superfamily/Winged helix DNA-binding domain"/>
    <property type="match status" value="1"/>
</dbReference>
<dbReference type="InterPro" id="IPR036388">
    <property type="entry name" value="WH-like_DNA-bd_sf"/>
</dbReference>
<dbReference type="GO" id="GO:0006351">
    <property type="term" value="P:DNA-templated transcription"/>
    <property type="evidence" value="ECO:0007669"/>
    <property type="project" value="TreeGrafter"/>
</dbReference>